<dbReference type="EMBL" id="VXIV02003328">
    <property type="protein sequence ID" value="KAF6018208.1"/>
    <property type="molecule type" value="Genomic_DNA"/>
</dbReference>
<sequence>MRIAEEERLAQEEKVKQRRKKDKEKIKQRHEVLEEQRRKQAEVDKIRLEELQKRQAAQAIVDAERVKHREQLEQQKIQAQHKKAEEQRQLEYEKECRLEALREKVRVVAEVDPYRVIKDTENWQHRRMPAPADGVNMHQPLFDIHTFNSGQISSDPRLKLETKLRDAGLHNTDYARHVMARVEPPKPPRKDTFHTLKLGD</sequence>
<reference evidence="3" key="1">
    <citation type="submission" date="2020-06" db="EMBL/GenBank/DDBJ databases">
        <title>Draft genome of Bugula neritina, a colonial animal packing powerful symbionts and potential medicines.</title>
        <authorList>
            <person name="Rayko M."/>
        </authorList>
    </citation>
    <scope>NUCLEOTIDE SEQUENCE [LARGE SCALE GENOMIC DNA]</scope>
    <source>
        <strain evidence="3">Kwan_BN1</strain>
    </source>
</reference>
<dbReference type="OrthoDB" id="448087at2759"/>
<feature type="compositionally biased region" description="Basic and acidic residues" evidence="2">
    <location>
        <begin position="183"/>
        <end position="200"/>
    </location>
</feature>
<feature type="region of interest" description="Disordered" evidence="2">
    <location>
        <begin position="1"/>
        <end position="34"/>
    </location>
</feature>
<dbReference type="Proteomes" id="UP000593567">
    <property type="component" value="Unassembled WGS sequence"/>
</dbReference>
<evidence type="ECO:0000313" key="4">
    <source>
        <dbReference type="Proteomes" id="UP000593567"/>
    </source>
</evidence>
<comment type="caution">
    <text evidence="3">The sequence shown here is derived from an EMBL/GenBank/DDBJ whole genome shotgun (WGS) entry which is preliminary data.</text>
</comment>
<evidence type="ECO:0000256" key="1">
    <source>
        <dbReference type="ARBA" id="ARBA00023054"/>
    </source>
</evidence>
<dbReference type="PANTHER" id="PTHR21549:SF1">
    <property type="entry name" value="COILED-COIL DOMAIN-CONTAINING PROTEIN 148"/>
    <property type="match status" value="1"/>
</dbReference>
<feature type="compositionally biased region" description="Basic and acidic residues" evidence="2">
    <location>
        <begin position="23"/>
        <end position="34"/>
    </location>
</feature>
<evidence type="ECO:0000313" key="3">
    <source>
        <dbReference type="EMBL" id="KAF6018208.1"/>
    </source>
</evidence>
<dbReference type="AlphaFoldDB" id="A0A7J7IYC6"/>
<proteinExistence type="predicted"/>
<dbReference type="InterPro" id="IPR039902">
    <property type="entry name" value="CCDC148/CCDC112"/>
</dbReference>
<accession>A0A7J7IYC6</accession>
<feature type="compositionally biased region" description="Basic and acidic residues" evidence="2">
    <location>
        <begin position="1"/>
        <end position="15"/>
    </location>
</feature>
<feature type="region of interest" description="Disordered" evidence="2">
    <location>
        <begin position="180"/>
        <end position="200"/>
    </location>
</feature>
<gene>
    <name evidence="3" type="ORF">EB796_023501</name>
</gene>
<evidence type="ECO:0000256" key="2">
    <source>
        <dbReference type="SAM" id="MobiDB-lite"/>
    </source>
</evidence>
<name>A0A7J7IYC6_BUGNE</name>
<protein>
    <submittedName>
        <fullName evidence="3">CCDC148</fullName>
    </submittedName>
</protein>
<dbReference type="PANTHER" id="PTHR21549">
    <property type="entry name" value="MUTATED IN BLADDER CANCER 1"/>
    <property type="match status" value="1"/>
</dbReference>
<keyword evidence="1" id="KW-0175">Coiled coil</keyword>
<organism evidence="3 4">
    <name type="scientific">Bugula neritina</name>
    <name type="common">Brown bryozoan</name>
    <name type="synonym">Sertularia neritina</name>
    <dbReference type="NCBI Taxonomy" id="10212"/>
    <lineage>
        <taxon>Eukaryota</taxon>
        <taxon>Metazoa</taxon>
        <taxon>Spiralia</taxon>
        <taxon>Lophotrochozoa</taxon>
        <taxon>Bryozoa</taxon>
        <taxon>Gymnolaemata</taxon>
        <taxon>Cheilostomatida</taxon>
        <taxon>Flustrina</taxon>
        <taxon>Buguloidea</taxon>
        <taxon>Bugulidae</taxon>
        <taxon>Bugula</taxon>
    </lineage>
</organism>
<keyword evidence="4" id="KW-1185">Reference proteome</keyword>